<evidence type="ECO:0000313" key="2">
    <source>
        <dbReference type="Proteomes" id="UP000830401"/>
    </source>
</evidence>
<evidence type="ECO:0000313" key="1">
    <source>
        <dbReference type="EMBL" id="UOQ66468.1"/>
    </source>
</evidence>
<protein>
    <recommendedName>
        <fullName evidence="3">Rubredoxin-like domain-containing protein</fullName>
    </recommendedName>
</protein>
<keyword evidence="2" id="KW-1185">Reference proteome</keyword>
<gene>
    <name evidence="1" type="ORF">MUN86_00590</name>
</gene>
<organism evidence="1 2">
    <name type="scientific">Hymenobacter volaticus</name>
    <dbReference type="NCBI Taxonomy" id="2932254"/>
    <lineage>
        <taxon>Bacteria</taxon>
        <taxon>Pseudomonadati</taxon>
        <taxon>Bacteroidota</taxon>
        <taxon>Cytophagia</taxon>
        <taxon>Cytophagales</taxon>
        <taxon>Hymenobacteraceae</taxon>
        <taxon>Hymenobacter</taxon>
    </lineage>
</organism>
<name>A0ABY4G6P1_9BACT</name>
<dbReference type="EMBL" id="CP095061">
    <property type="protein sequence ID" value="UOQ66468.1"/>
    <property type="molecule type" value="Genomic_DNA"/>
</dbReference>
<accession>A0ABY4G6P1</accession>
<evidence type="ECO:0008006" key="3">
    <source>
        <dbReference type="Google" id="ProtNLM"/>
    </source>
</evidence>
<reference evidence="1" key="1">
    <citation type="submission" date="2022-04" db="EMBL/GenBank/DDBJ databases">
        <title>Hymenobacter sp. isolated from the air.</title>
        <authorList>
            <person name="Won M."/>
            <person name="Lee C.-M."/>
            <person name="Woen H.-Y."/>
            <person name="Kwon S.-W."/>
        </authorList>
    </citation>
    <scope>NUCLEOTIDE SEQUENCE</scope>
    <source>
        <strain evidence="1">5420S-77</strain>
    </source>
</reference>
<proteinExistence type="predicted"/>
<dbReference type="Proteomes" id="UP000830401">
    <property type="component" value="Chromosome"/>
</dbReference>
<dbReference type="RefSeq" id="WP_245120600.1">
    <property type="nucleotide sequence ID" value="NZ_CP095061.1"/>
</dbReference>
<sequence>MADYQPIIACPKCNWQPTGHEKVWQCTCQYQWHTFDTAGQCPNCRKQWLDTWCPACGCVSKHTEWYRDVEVQWFQQLSPN</sequence>